<protein>
    <submittedName>
        <fullName evidence="2">Uncharacterized protein</fullName>
    </submittedName>
</protein>
<dbReference type="STRING" id="1403316.PRV_01320"/>
<evidence type="ECO:0000256" key="1">
    <source>
        <dbReference type="SAM" id="Phobius"/>
    </source>
</evidence>
<gene>
    <name evidence="2" type="ORF">PRV_01320</name>
</gene>
<dbReference type="AlphaFoldDB" id="U5NCH4"/>
<evidence type="ECO:0000313" key="2">
    <source>
        <dbReference type="EMBL" id="AGX89025.1"/>
    </source>
</evidence>
<reference evidence="2 3" key="1">
    <citation type="journal article" date="2013" name="Genome Announc.">
        <title>Genome Sequence of Mycoplasma parvum (Formerly Eperythrozoon parvum), a Diminutive Hemoplasma of the Pig.</title>
        <authorList>
            <person name="do Nascimento N.C."/>
            <person name="Dos Santos A.P."/>
            <person name="Chu Y."/>
            <person name="Guimaraes A.M."/>
            <person name="Pagliaro A."/>
            <person name="Messick J.B."/>
        </authorList>
    </citation>
    <scope>NUCLEOTIDE SEQUENCE [LARGE SCALE GENOMIC DNA]</scope>
    <source>
        <strain evidence="2 3">Indiana</strain>
    </source>
</reference>
<feature type="transmembrane region" description="Helical" evidence="1">
    <location>
        <begin position="12"/>
        <end position="32"/>
    </location>
</feature>
<evidence type="ECO:0000313" key="3">
    <source>
        <dbReference type="Proteomes" id="UP000017119"/>
    </source>
</evidence>
<dbReference type="Proteomes" id="UP000017119">
    <property type="component" value="Chromosome"/>
</dbReference>
<organism evidence="2 3">
    <name type="scientific">Mycoplasma parvum str. Indiana</name>
    <dbReference type="NCBI Taxonomy" id="1403316"/>
    <lineage>
        <taxon>Bacteria</taxon>
        <taxon>Bacillati</taxon>
        <taxon>Mycoplasmatota</taxon>
        <taxon>Mollicutes</taxon>
        <taxon>Mycoplasmataceae</taxon>
        <taxon>Mycoplasma</taxon>
    </lineage>
</organism>
<dbReference type="OrthoDB" id="396722at2"/>
<proteinExistence type="predicted"/>
<keyword evidence="3" id="KW-1185">Reference proteome</keyword>
<keyword evidence="1" id="KW-0812">Transmembrane</keyword>
<sequence>MFPPFTSHGNLASSLFVPILGVGTVILAFWFISKKKEGKEGKKSNKNDLWYLVKEYLKVTNRQGYRIVDLTFYTRANNIALLRDQIAENKEFLEKQKESFVSGKKRSKTEKIKKKLIKKIPFIKKSMNFPKQEEYHKKMELYTLNIIAKKYSYFQNLLNEYEKYSKQKPFQELTKKKLIGEALAKISKNKKMNSRNRYLVCFKTINKYEKISDWEAIEIELFKNPKPKSKEKFKVCFTAAIDYSKELHWIFAEQQKYLKNKEENFKYIEKQIKKDEKRKKLNNKLSFYLSIPKKIGSQLKKKIKNN</sequence>
<name>U5NCH4_9MOLU</name>
<dbReference type="KEGG" id="mpv:PRV_01320"/>
<accession>U5NCH4</accession>
<dbReference type="HOGENOM" id="CLU_946021_0_0_14"/>
<dbReference type="EMBL" id="CP006771">
    <property type="protein sequence ID" value="AGX89025.1"/>
    <property type="molecule type" value="Genomic_DNA"/>
</dbReference>
<dbReference type="PATRIC" id="fig|1403316.3.peg.235"/>
<keyword evidence="1" id="KW-0472">Membrane</keyword>
<keyword evidence="1" id="KW-1133">Transmembrane helix</keyword>
<dbReference type="RefSeq" id="WP_022769510.1">
    <property type="nucleotide sequence ID" value="NC_022575.1"/>
</dbReference>